<keyword evidence="1" id="KW-0812">Transmembrane</keyword>
<accession>A0A5C5YH87</accession>
<dbReference type="PROSITE" id="PS00409">
    <property type="entry name" value="PROKAR_NTER_METHYL"/>
    <property type="match status" value="1"/>
</dbReference>
<keyword evidence="1" id="KW-0472">Membrane</keyword>
<dbReference type="NCBIfam" id="TIGR02532">
    <property type="entry name" value="IV_pilin_GFxxxE"/>
    <property type="match status" value="1"/>
</dbReference>
<sequence>MSRSAPATTCRPRRGISLVEMLVVIAIGSVVMGAVVSGAATLLSVNGRVKNRADAAEQVDLLVRRLRADLHAADQAQFDDEATELVLTSPQEEEVRYRFEPGGGVRESSEGALPFRLPAGATVACDAGQTSAPAVYQLSITLDATHSLPIAARLGSARRLLAPGGSP</sequence>
<dbReference type="Pfam" id="PF07963">
    <property type="entry name" value="N_methyl"/>
    <property type="match status" value="1"/>
</dbReference>
<evidence type="ECO:0000313" key="3">
    <source>
        <dbReference type="Proteomes" id="UP000318478"/>
    </source>
</evidence>
<name>A0A5C5YH87_9BACT</name>
<proteinExistence type="predicted"/>
<comment type="caution">
    <text evidence="2">The sequence shown here is derived from an EMBL/GenBank/DDBJ whole genome shotgun (WGS) entry which is preliminary data.</text>
</comment>
<organism evidence="2 3">
    <name type="scientific">Posidoniimonas polymericola</name>
    <dbReference type="NCBI Taxonomy" id="2528002"/>
    <lineage>
        <taxon>Bacteria</taxon>
        <taxon>Pseudomonadati</taxon>
        <taxon>Planctomycetota</taxon>
        <taxon>Planctomycetia</taxon>
        <taxon>Pirellulales</taxon>
        <taxon>Lacipirellulaceae</taxon>
        <taxon>Posidoniimonas</taxon>
    </lineage>
</organism>
<keyword evidence="1" id="KW-1133">Transmembrane helix</keyword>
<evidence type="ECO:0000313" key="2">
    <source>
        <dbReference type="EMBL" id="TWT74509.1"/>
    </source>
</evidence>
<dbReference type="AlphaFoldDB" id="A0A5C5YH87"/>
<evidence type="ECO:0000256" key="1">
    <source>
        <dbReference type="SAM" id="Phobius"/>
    </source>
</evidence>
<feature type="transmembrane region" description="Helical" evidence="1">
    <location>
        <begin position="21"/>
        <end position="43"/>
    </location>
</feature>
<dbReference type="EMBL" id="SJPO01000008">
    <property type="protein sequence ID" value="TWT74509.1"/>
    <property type="molecule type" value="Genomic_DNA"/>
</dbReference>
<dbReference type="Proteomes" id="UP000318478">
    <property type="component" value="Unassembled WGS sequence"/>
</dbReference>
<protein>
    <submittedName>
        <fullName evidence="2">Uncharacterized protein</fullName>
    </submittedName>
</protein>
<dbReference type="RefSeq" id="WP_146588936.1">
    <property type="nucleotide sequence ID" value="NZ_SJPO01000008.1"/>
</dbReference>
<reference evidence="2 3" key="1">
    <citation type="submission" date="2019-02" db="EMBL/GenBank/DDBJ databases">
        <title>Deep-cultivation of Planctomycetes and their phenomic and genomic characterization uncovers novel biology.</title>
        <authorList>
            <person name="Wiegand S."/>
            <person name="Jogler M."/>
            <person name="Boedeker C."/>
            <person name="Pinto D."/>
            <person name="Vollmers J."/>
            <person name="Rivas-Marin E."/>
            <person name="Kohn T."/>
            <person name="Peeters S.H."/>
            <person name="Heuer A."/>
            <person name="Rast P."/>
            <person name="Oberbeckmann S."/>
            <person name="Bunk B."/>
            <person name="Jeske O."/>
            <person name="Meyerdierks A."/>
            <person name="Storesund J.E."/>
            <person name="Kallscheuer N."/>
            <person name="Luecker S."/>
            <person name="Lage O.M."/>
            <person name="Pohl T."/>
            <person name="Merkel B.J."/>
            <person name="Hornburger P."/>
            <person name="Mueller R.-W."/>
            <person name="Bruemmer F."/>
            <person name="Labrenz M."/>
            <person name="Spormann A.M."/>
            <person name="Op Den Camp H."/>
            <person name="Overmann J."/>
            <person name="Amann R."/>
            <person name="Jetten M.S.M."/>
            <person name="Mascher T."/>
            <person name="Medema M.H."/>
            <person name="Devos D.P."/>
            <person name="Kaster A.-K."/>
            <person name="Ovreas L."/>
            <person name="Rohde M."/>
            <person name="Galperin M.Y."/>
            <person name="Jogler C."/>
        </authorList>
    </citation>
    <scope>NUCLEOTIDE SEQUENCE [LARGE SCALE GENOMIC DNA]</scope>
    <source>
        <strain evidence="2 3">Pla123a</strain>
    </source>
</reference>
<gene>
    <name evidence="2" type="ORF">Pla123a_33320</name>
</gene>
<dbReference type="InterPro" id="IPR012902">
    <property type="entry name" value="N_methyl_site"/>
</dbReference>
<keyword evidence="3" id="KW-1185">Reference proteome</keyword>